<feature type="transmembrane region" description="Helical" evidence="9">
    <location>
        <begin position="62"/>
        <end position="85"/>
    </location>
</feature>
<feature type="transmembrane region" description="Helical" evidence="9">
    <location>
        <begin position="36"/>
        <end position="56"/>
    </location>
</feature>
<evidence type="ECO:0000256" key="2">
    <source>
        <dbReference type="ARBA" id="ARBA00022475"/>
    </source>
</evidence>
<organism evidence="10 11">
    <name type="scientific">Brevundimonas staleyi</name>
    <dbReference type="NCBI Taxonomy" id="74326"/>
    <lineage>
        <taxon>Bacteria</taxon>
        <taxon>Pseudomonadati</taxon>
        <taxon>Pseudomonadota</taxon>
        <taxon>Alphaproteobacteria</taxon>
        <taxon>Caulobacterales</taxon>
        <taxon>Caulobacteraceae</taxon>
        <taxon>Brevundimonas</taxon>
    </lineage>
</organism>
<evidence type="ECO:0000313" key="10">
    <source>
        <dbReference type="EMBL" id="MFC5344383.1"/>
    </source>
</evidence>
<evidence type="ECO:0000256" key="8">
    <source>
        <dbReference type="ARBA" id="ARBA00023136"/>
    </source>
</evidence>
<dbReference type="Pfam" id="PF06379">
    <property type="entry name" value="RhaT"/>
    <property type="match status" value="1"/>
</dbReference>
<dbReference type="RefSeq" id="WP_374037054.1">
    <property type="nucleotide sequence ID" value="NZ_CP169082.1"/>
</dbReference>
<feature type="transmembrane region" description="Helical" evidence="9">
    <location>
        <begin position="216"/>
        <end position="239"/>
    </location>
</feature>
<reference evidence="11" key="1">
    <citation type="journal article" date="2019" name="Int. J. Syst. Evol. Microbiol.">
        <title>The Global Catalogue of Microorganisms (GCM) 10K type strain sequencing project: providing services to taxonomists for standard genome sequencing and annotation.</title>
        <authorList>
            <consortium name="The Broad Institute Genomics Platform"/>
            <consortium name="The Broad Institute Genome Sequencing Center for Infectious Disease"/>
            <person name="Wu L."/>
            <person name="Ma J."/>
        </authorList>
    </citation>
    <scope>NUCLEOTIDE SEQUENCE [LARGE SCALE GENOMIC DNA]</scope>
    <source>
        <strain evidence="11">JCM 12125</strain>
    </source>
</reference>
<evidence type="ECO:0000256" key="1">
    <source>
        <dbReference type="ARBA" id="ARBA00022448"/>
    </source>
</evidence>
<keyword evidence="7 9" id="KW-1133">Transmembrane helix</keyword>
<evidence type="ECO:0000256" key="4">
    <source>
        <dbReference type="ARBA" id="ARBA00022597"/>
    </source>
</evidence>
<feature type="transmembrane region" description="Helical" evidence="9">
    <location>
        <begin position="332"/>
        <end position="353"/>
    </location>
</feature>
<evidence type="ECO:0000313" key="11">
    <source>
        <dbReference type="Proteomes" id="UP001596152"/>
    </source>
</evidence>
<evidence type="ECO:0000256" key="3">
    <source>
        <dbReference type="ARBA" id="ARBA00022519"/>
    </source>
</evidence>
<keyword evidence="3" id="KW-0997">Cell inner membrane</keyword>
<dbReference type="NCBIfam" id="NF010024">
    <property type="entry name" value="PRK13499.1-4"/>
    <property type="match status" value="1"/>
</dbReference>
<dbReference type="EMBL" id="JBHSLF010000020">
    <property type="protein sequence ID" value="MFC5344383.1"/>
    <property type="molecule type" value="Genomic_DNA"/>
</dbReference>
<comment type="caution">
    <text evidence="10">The sequence shown here is derived from an EMBL/GenBank/DDBJ whole genome shotgun (WGS) entry which is preliminary data.</text>
</comment>
<keyword evidence="4" id="KW-0762">Sugar transport</keyword>
<keyword evidence="11" id="KW-1185">Reference proteome</keyword>
<feature type="transmembrane region" description="Helical" evidence="9">
    <location>
        <begin position="260"/>
        <end position="282"/>
    </location>
</feature>
<keyword evidence="5 9" id="KW-0812">Transmembrane</keyword>
<feature type="transmembrane region" description="Helical" evidence="9">
    <location>
        <begin position="302"/>
        <end position="320"/>
    </location>
</feature>
<sequence>MPGNPFLGVIFHWLGGLAAASFYVPYRSVKRWSWEIYWITGGVFSWVVAPWFFASIQTQDLMGVLSATPSSTIGYCILFGCLWGFGGLTYGLTMRYLGLSLGMAVVLGLCTVFGTLIPPIFQGTFVSTLIDNPSGNVVLLGLLVTLLGIIVVAMAGAKKGEPVDNAAIAEFDFKKGVGVAIFSGVMSSCFAFGLAAGEPIRQLSAAAGTGPLWVGLPVLCIVMFGGLITNAVWCGILIARNKSAGQFVGKMAPEDPSMPVAGKTSLALNYLFSAVAGTIWYFQFFFYTMGESQMGRFGFSSWTLHMASIIIFGALWGFAFKEWKGAPTKARLMVFSGIGLLVFATVIIGYGNYIGR</sequence>
<gene>
    <name evidence="10" type="primary">rhaT</name>
    <name evidence="10" type="ORF">ACFPIE_10680</name>
</gene>
<evidence type="ECO:0000256" key="6">
    <source>
        <dbReference type="ARBA" id="ARBA00022847"/>
    </source>
</evidence>
<name>A0ABW0FTW5_9CAUL</name>
<feature type="transmembrane region" description="Helical" evidence="9">
    <location>
        <begin position="97"/>
        <end position="117"/>
    </location>
</feature>
<protein>
    <submittedName>
        <fullName evidence="10">L-rhamnose/proton symporter RhaT</fullName>
    </submittedName>
</protein>
<keyword evidence="8 9" id="KW-0472">Membrane</keyword>
<keyword evidence="6" id="KW-0769">Symport</keyword>
<evidence type="ECO:0000256" key="5">
    <source>
        <dbReference type="ARBA" id="ARBA00022692"/>
    </source>
</evidence>
<evidence type="ECO:0000256" key="7">
    <source>
        <dbReference type="ARBA" id="ARBA00022989"/>
    </source>
</evidence>
<feature type="transmembrane region" description="Helical" evidence="9">
    <location>
        <begin position="137"/>
        <end position="157"/>
    </location>
</feature>
<accession>A0ABW0FTW5</accession>
<keyword evidence="1" id="KW-0813">Transport</keyword>
<evidence type="ECO:0000256" key="9">
    <source>
        <dbReference type="SAM" id="Phobius"/>
    </source>
</evidence>
<dbReference type="InterPro" id="IPR004673">
    <property type="entry name" value="L-rhamnose-proton_sym_RhaT"/>
</dbReference>
<keyword evidence="2" id="KW-1003">Cell membrane</keyword>
<proteinExistence type="predicted"/>
<feature type="transmembrane region" description="Helical" evidence="9">
    <location>
        <begin position="177"/>
        <end position="196"/>
    </location>
</feature>
<dbReference type="Proteomes" id="UP001596152">
    <property type="component" value="Unassembled WGS sequence"/>
</dbReference>
<feature type="transmembrane region" description="Helical" evidence="9">
    <location>
        <begin position="6"/>
        <end position="24"/>
    </location>
</feature>